<evidence type="ECO:0000256" key="1">
    <source>
        <dbReference type="SAM" id="Phobius"/>
    </source>
</evidence>
<keyword evidence="1" id="KW-0472">Membrane</keyword>
<keyword evidence="1" id="KW-0812">Transmembrane</keyword>
<keyword evidence="1" id="KW-1133">Transmembrane helix</keyword>
<reference evidence="2" key="1">
    <citation type="journal article" date="2020" name="Nature">
        <title>Giant virus diversity and host interactions through global metagenomics.</title>
        <authorList>
            <person name="Schulz F."/>
            <person name="Roux S."/>
            <person name="Paez-Espino D."/>
            <person name="Jungbluth S."/>
            <person name="Walsh D.A."/>
            <person name="Denef V.J."/>
            <person name="McMahon K.D."/>
            <person name="Konstantinidis K.T."/>
            <person name="Eloe-Fadrosh E.A."/>
            <person name="Kyrpides N.C."/>
            <person name="Woyke T."/>
        </authorList>
    </citation>
    <scope>NUCLEOTIDE SEQUENCE</scope>
    <source>
        <strain evidence="2">GVMAG-M-3300010160-4</strain>
    </source>
</reference>
<feature type="transmembrane region" description="Helical" evidence="1">
    <location>
        <begin position="99"/>
        <end position="115"/>
    </location>
</feature>
<dbReference type="AlphaFoldDB" id="A0A6C0BBY6"/>
<dbReference type="EMBL" id="MN739120">
    <property type="protein sequence ID" value="QHS89785.1"/>
    <property type="molecule type" value="Genomic_DNA"/>
</dbReference>
<feature type="transmembrane region" description="Helical" evidence="1">
    <location>
        <begin position="122"/>
        <end position="144"/>
    </location>
</feature>
<sequence>MENKDIELGFRSLIQQSDICSFERHLSPEEARFIQILMEKKEFERKALDILEEINFKTKRVLLPFFVGVGILFIFFSYTDKSCVEIKVPRFFMNLAQNFLIQGILMIVSSPLLCFKEGSEYFMFFSFLKIINTTFQIFIFFNIFNQCSYQIYSFLLSLYMIVFITVTWFILLIANKESKRVDTKHYSE</sequence>
<feature type="transmembrane region" description="Helical" evidence="1">
    <location>
        <begin position="61"/>
        <end position="79"/>
    </location>
</feature>
<protein>
    <submittedName>
        <fullName evidence="2">Uncharacterized protein</fullName>
    </submittedName>
</protein>
<evidence type="ECO:0000313" key="2">
    <source>
        <dbReference type="EMBL" id="QHS89785.1"/>
    </source>
</evidence>
<accession>A0A6C0BBY6</accession>
<organism evidence="2">
    <name type="scientific">viral metagenome</name>
    <dbReference type="NCBI Taxonomy" id="1070528"/>
    <lineage>
        <taxon>unclassified sequences</taxon>
        <taxon>metagenomes</taxon>
        <taxon>organismal metagenomes</taxon>
    </lineage>
</organism>
<feature type="transmembrane region" description="Helical" evidence="1">
    <location>
        <begin position="150"/>
        <end position="174"/>
    </location>
</feature>
<proteinExistence type="predicted"/>
<name>A0A6C0BBY6_9ZZZZ</name>